<evidence type="ECO:0000256" key="2">
    <source>
        <dbReference type="ARBA" id="ARBA00012451"/>
    </source>
</evidence>
<dbReference type="PANTHER" id="PTHR30005">
    <property type="entry name" value="EXOPOLYPHOSPHATASE"/>
    <property type="match status" value="1"/>
</dbReference>
<dbReference type="EMBL" id="NPEU01000068">
    <property type="protein sequence ID" value="RAI39654.1"/>
    <property type="molecule type" value="Genomic_DNA"/>
</dbReference>
<dbReference type="InterPro" id="IPR003695">
    <property type="entry name" value="Ppx_GppA_N"/>
</dbReference>
<comment type="caution">
    <text evidence="7">The sequence shown here is derived from an EMBL/GenBank/DDBJ whole genome shotgun (WGS) entry which is preliminary data.</text>
</comment>
<dbReference type="InterPro" id="IPR043129">
    <property type="entry name" value="ATPase_NBD"/>
</dbReference>
<accession>A0A327KNT4</accession>
<dbReference type="GO" id="GO:0004309">
    <property type="term" value="F:exopolyphosphatase activity"/>
    <property type="evidence" value="ECO:0007669"/>
    <property type="project" value="UniProtKB-EC"/>
</dbReference>
<organism evidence="7 8">
    <name type="scientific">Rhodoplanes elegans</name>
    <dbReference type="NCBI Taxonomy" id="29408"/>
    <lineage>
        <taxon>Bacteria</taxon>
        <taxon>Pseudomonadati</taxon>
        <taxon>Pseudomonadota</taxon>
        <taxon>Alphaproteobacteria</taxon>
        <taxon>Hyphomicrobiales</taxon>
        <taxon>Nitrobacteraceae</taxon>
        <taxon>Rhodoplanes</taxon>
    </lineage>
</organism>
<dbReference type="InterPro" id="IPR050273">
    <property type="entry name" value="GppA/Ppx_hydrolase"/>
</dbReference>
<feature type="domain" description="Exopolyphosphatase C-terminal" evidence="6">
    <location>
        <begin position="322"/>
        <end position="506"/>
    </location>
</feature>
<dbReference type="GO" id="GO:0006793">
    <property type="term" value="P:phosphorus metabolic process"/>
    <property type="evidence" value="ECO:0007669"/>
    <property type="project" value="InterPro"/>
</dbReference>
<dbReference type="InterPro" id="IPR022371">
    <property type="entry name" value="Exopolyphosphatase"/>
</dbReference>
<dbReference type="Proteomes" id="UP000248863">
    <property type="component" value="Unassembled WGS sequence"/>
</dbReference>
<dbReference type="Gene3D" id="1.10.3210.10">
    <property type="entry name" value="Hypothetical protein af1432"/>
    <property type="match status" value="1"/>
</dbReference>
<dbReference type="NCBIfam" id="TIGR03706">
    <property type="entry name" value="exo_poly_only"/>
    <property type="match status" value="1"/>
</dbReference>
<evidence type="ECO:0000259" key="5">
    <source>
        <dbReference type="Pfam" id="PF02541"/>
    </source>
</evidence>
<dbReference type="SUPFAM" id="SSF109604">
    <property type="entry name" value="HD-domain/PDEase-like"/>
    <property type="match status" value="1"/>
</dbReference>
<sequence length="507" mass="55134">MLKRTKTAPAVPPGRLDVGPPVAVIDIGSNSIRLVAYEGLCRSPTPIFNEKVLAGLGREVLTTGLLAPDAVARALAALQRFRMLCDVMGVERLWVIATAACREAKNGPQFIREAKAICGVEIDVLSGKREATLSALGVVSGIHRPDGIVGDLGGGSLELVDVKGTRLAGGASLPLGGLALQDLSARSLKKADKIVDEALRAVKFLKAGQGRAFYAVGGTWRALTRLHMRQTGYPLHVMQNYVIPAREALEFARLVRRVNADTLSQIESVNEFRRPLLGYAAVVLEHIIRAAKPREIVVSAAGVREGLLFSALPERERKRDPLIAAAMELNVLRSRSPEHGLELIDWTDRFMASTGIEETADEKRLRHVACLLGDIAWRAHPDYRGQQSLDVISHANLLGVDHPGRNFVALAVYFRHVGLFEGELPSTVRELVTTRMIDRARILGGAMRVGYLLSAAMPNLLPTVPLVVRRGQLQLVLGETYATLGGERVANRLRQLARLIGREALIV</sequence>
<proteinExistence type="inferred from homology"/>
<dbReference type="CDD" id="cd24052">
    <property type="entry name" value="ASKHA_NBD_HpPPX-GppA-like"/>
    <property type="match status" value="1"/>
</dbReference>
<dbReference type="AlphaFoldDB" id="A0A327KNT4"/>
<dbReference type="Pfam" id="PF21697">
    <property type="entry name" value="Ppx_C"/>
    <property type="match status" value="1"/>
</dbReference>
<gene>
    <name evidence="7" type="primary">ppx</name>
    <name evidence="7" type="ORF">CH338_08765</name>
</gene>
<comment type="catalytic activity">
    <reaction evidence="4">
        <text>[phosphate](n) + H2O = [phosphate](n-1) + phosphate + H(+)</text>
        <dbReference type="Rhea" id="RHEA:21528"/>
        <dbReference type="Rhea" id="RHEA-COMP:9859"/>
        <dbReference type="Rhea" id="RHEA-COMP:14279"/>
        <dbReference type="ChEBI" id="CHEBI:15377"/>
        <dbReference type="ChEBI" id="CHEBI:15378"/>
        <dbReference type="ChEBI" id="CHEBI:16838"/>
        <dbReference type="ChEBI" id="CHEBI:43474"/>
        <dbReference type="EC" id="3.6.1.11"/>
    </reaction>
</comment>
<evidence type="ECO:0000256" key="4">
    <source>
        <dbReference type="ARBA" id="ARBA00047607"/>
    </source>
</evidence>
<dbReference type="RefSeq" id="WP_111356722.1">
    <property type="nucleotide sequence ID" value="NZ_NHSK01000171.1"/>
</dbReference>
<name>A0A327KNT4_9BRAD</name>
<dbReference type="EC" id="3.6.1.11" evidence="2"/>
<evidence type="ECO:0000259" key="6">
    <source>
        <dbReference type="Pfam" id="PF21697"/>
    </source>
</evidence>
<evidence type="ECO:0000313" key="7">
    <source>
        <dbReference type="EMBL" id="RAI39654.1"/>
    </source>
</evidence>
<evidence type="ECO:0000256" key="3">
    <source>
        <dbReference type="ARBA" id="ARBA00022801"/>
    </source>
</evidence>
<feature type="domain" description="Ppx/GppA phosphatase N-terminal" evidence="5">
    <location>
        <begin position="44"/>
        <end position="313"/>
    </location>
</feature>
<dbReference type="Gene3D" id="3.30.420.40">
    <property type="match status" value="1"/>
</dbReference>
<protein>
    <recommendedName>
        <fullName evidence="2">exopolyphosphatase</fullName>
        <ecNumber evidence="2">3.6.1.11</ecNumber>
    </recommendedName>
</protein>
<reference evidence="7 8" key="1">
    <citation type="submission" date="2017-07" db="EMBL/GenBank/DDBJ databases">
        <title>Draft Genome Sequences of Select Purple Nonsulfur Bacteria.</title>
        <authorList>
            <person name="Lasarre B."/>
            <person name="Mckinlay J.B."/>
        </authorList>
    </citation>
    <scope>NUCLEOTIDE SEQUENCE [LARGE SCALE GENOMIC DNA]</scope>
    <source>
        <strain evidence="7 8">DSM 11907</strain>
    </source>
</reference>
<evidence type="ECO:0000256" key="1">
    <source>
        <dbReference type="ARBA" id="ARBA00007125"/>
    </source>
</evidence>
<dbReference type="SUPFAM" id="SSF53067">
    <property type="entry name" value="Actin-like ATPase domain"/>
    <property type="match status" value="2"/>
</dbReference>
<dbReference type="InterPro" id="IPR048951">
    <property type="entry name" value="Ppx_C"/>
</dbReference>
<keyword evidence="8" id="KW-1185">Reference proteome</keyword>
<keyword evidence="3" id="KW-0378">Hydrolase</keyword>
<dbReference type="OrthoDB" id="3698573at2"/>
<evidence type="ECO:0000313" key="8">
    <source>
        <dbReference type="Proteomes" id="UP000248863"/>
    </source>
</evidence>
<dbReference type="Pfam" id="PF02541">
    <property type="entry name" value="Ppx-GppA"/>
    <property type="match status" value="1"/>
</dbReference>
<comment type="similarity">
    <text evidence="1">Belongs to the GppA/Ppx family.</text>
</comment>
<dbReference type="PANTHER" id="PTHR30005:SF0">
    <property type="entry name" value="RETROGRADE REGULATION PROTEIN 2"/>
    <property type="match status" value="1"/>
</dbReference>
<dbReference type="Gene3D" id="3.30.420.150">
    <property type="entry name" value="Exopolyphosphatase. Domain 2"/>
    <property type="match status" value="1"/>
</dbReference>